<gene>
    <name evidence="3" type="ORF">JJN12_05905</name>
</gene>
<dbReference type="Pfam" id="PF02021">
    <property type="entry name" value="UPF0102"/>
    <property type="match status" value="1"/>
</dbReference>
<evidence type="ECO:0000256" key="1">
    <source>
        <dbReference type="ARBA" id="ARBA00006738"/>
    </source>
</evidence>
<comment type="caution">
    <text evidence="3">The sequence shown here is derived from an EMBL/GenBank/DDBJ whole genome shotgun (WGS) entry which is preliminary data.</text>
</comment>
<dbReference type="InterPro" id="IPR003509">
    <property type="entry name" value="UPF0102_YraN-like"/>
</dbReference>
<dbReference type="PANTHER" id="PTHR34039:SF1">
    <property type="entry name" value="UPF0102 PROTEIN YRAN"/>
    <property type="match status" value="1"/>
</dbReference>
<evidence type="ECO:0000256" key="2">
    <source>
        <dbReference type="HAMAP-Rule" id="MF_00048"/>
    </source>
</evidence>
<dbReference type="Proteomes" id="UP000604730">
    <property type="component" value="Unassembled WGS sequence"/>
</dbReference>
<dbReference type="NCBIfam" id="TIGR00252">
    <property type="entry name" value="YraN family protein"/>
    <property type="match status" value="1"/>
</dbReference>
<reference evidence="3 4" key="1">
    <citation type="submission" date="2021-01" db="EMBL/GenBank/DDBJ databases">
        <title>Isolation and description of Catonella massiliensis sp. nov., a novel Catonella species, isolated from a stable periodontitis subject.</title>
        <authorList>
            <person name="Antezack A."/>
            <person name="Boxberger M."/>
            <person name="La Scola B."/>
            <person name="Monnet-Corti V."/>
        </authorList>
    </citation>
    <scope>NUCLEOTIDE SEQUENCE [LARGE SCALE GENOMIC DNA]</scope>
    <source>
        <strain evidence="3 4">Marseille-Q4567</strain>
    </source>
</reference>
<proteinExistence type="inferred from homology"/>
<evidence type="ECO:0000313" key="3">
    <source>
        <dbReference type="EMBL" id="MBK5897324.1"/>
    </source>
</evidence>
<accession>A0ABS1IZL9</accession>
<dbReference type="InterPro" id="IPR011335">
    <property type="entry name" value="Restrct_endonuc-II-like"/>
</dbReference>
<sequence>MKWWLRYFSLWIKWIESSQLSLKREIGSDNINKRILGKEQENKAVDYLLSKGYTILEKNYLRRTGEIDIVVKSPDDYLVAVEVKYRSSDRFGSPFSAVNYTKQRKIYKTLLFYMSEHNIPMDAKCRFDVVGIYGDNRLEHLINAFEAC</sequence>
<name>A0ABS1IZL9_9FIRM</name>
<dbReference type="CDD" id="cd20736">
    <property type="entry name" value="PoNe_Nuclease"/>
    <property type="match status" value="1"/>
</dbReference>
<dbReference type="EMBL" id="JAEPRJ010000001">
    <property type="protein sequence ID" value="MBK5897324.1"/>
    <property type="molecule type" value="Genomic_DNA"/>
</dbReference>
<dbReference type="Gene3D" id="3.40.1350.10">
    <property type="match status" value="1"/>
</dbReference>
<organism evidence="3 4">
    <name type="scientific">Catonella massiliensis</name>
    <dbReference type="NCBI Taxonomy" id="2799636"/>
    <lineage>
        <taxon>Bacteria</taxon>
        <taxon>Bacillati</taxon>
        <taxon>Bacillota</taxon>
        <taxon>Clostridia</taxon>
        <taxon>Lachnospirales</taxon>
        <taxon>Lachnospiraceae</taxon>
        <taxon>Catonella</taxon>
    </lineage>
</organism>
<dbReference type="SUPFAM" id="SSF52980">
    <property type="entry name" value="Restriction endonuclease-like"/>
    <property type="match status" value="1"/>
</dbReference>
<protein>
    <recommendedName>
        <fullName evidence="2">UPF0102 protein JJN12_05905</fullName>
    </recommendedName>
</protein>
<dbReference type="PANTHER" id="PTHR34039">
    <property type="entry name" value="UPF0102 PROTEIN YRAN"/>
    <property type="match status" value="1"/>
</dbReference>
<dbReference type="HAMAP" id="MF_00048">
    <property type="entry name" value="UPF0102"/>
    <property type="match status" value="1"/>
</dbReference>
<evidence type="ECO:0000313" key="4">
    <source>
        <dbReference type="Proteomes" id="UP000604730"/>
    </source>
</evidence>
<dbReference type="InterPro" id="IPR011856">
    <property type="entry name" value="tRNA_endonuc-like_dom_sf"/>
</dbReference>
<comment type="similarity">
    <text evidence="1 2">Belongs to the UPF0102 family.</text>
</comment>
<dbReference type="NCBIfam" id="NF009150">
    <property type="entry name" value="PRK12497.1-3"/>
    <property type="match status" value="1"/>
</dbReference>
<keyword evidence="4" id="KW-1185">Reference proteome</keyword>